<gene>
    <name evidence="8" type="ORF">D9611_003348</name>
</gene>
<feature type="compositionally biased region" description="Basic and acidic residues" evidence="5">
    <location>
        <begin position="439"/>
        <end position="450"/>
    </location>
</feature>
<protein>
    <recommendedName>
        <fullName evidence="2">protein-tyrosine-phosphatase</fullName>
        <ecNumber evidence="2">3.1.3.48</ecNumber>
    </recommendedName>
</protein>
<dbReference type="SUPFAM" id="SSF52799">
    <property type="entry name" value="(Phosphotyrosine protein) phosphatases II"/>
    <property type="match status" value="1"/>
</dbReference>
<feature type="compositionally biased region" description="Polar residues" evidence="5">
    <location>
        <begin position="181"/>
        <end position="196"/>
    </location>
</feature>
<evidence type="ECO:0000313" key="9">
    <source>
        <dbReference type="Proteomes" id="UP000541558"/>
    </source>
</evidence>
<dbReference type="Proteomes" id="UP000541558">
    <property type="component" value="Unassembled WGS sequence"/>
</dbReference>
<dbReference type="EC" id="3.1.3.48" evidence="2"/>
<feature type="region of interest" description="Disordered" evidence="5">
    <location>
        <begin position="434"/>
        <end position="473"/>
    </location>
</feature>
<keyword evidence="3" id="KW-0378">Hydrolase</keyword>
<accession>A0A8H5C818</accession>
<dbReference type="OrthoDB" id="2017893at2759"/>
<feature type="region of interest" description="Disordered" evidence="5">
    <location>
        <begin position="317"/>
        <end position="354"/>
    </location>
</feature>
<feature type="domain" description="Tyrosine specific protein phosphatases" evidence="7">
    <location>
        <begin position="226"/>
        <end position="283"/>
    </location>
</feature>
<dbReference type="Pfam" id="PF00782">
    <property type="entry name" value="DSPc"/>
    <property type="match status" value="1"/>
</dbReference>
<dbReference type="SMART" id="SM00195">
    <property type="entry name" value="DSPc"/>
    <property type="match status" value="1"/>
</dbReference>
<dbReference type="AlphaFoldDB" id="A0A8H5C818"/>
<dbReference type="PANTHER" id="PTHR10159:SF519">
    <property type="entry name" value="DUAL SPECIFICITY PROTEIN PHOSPHATASE MPK3"/>
    <property type="match status" value="1"/>
</dbReference>
<feature type="region of interest" description="Disordered" evidence="5">
    <location>
        <begin position="544"/>
        <end position="563"/>
    </location>
</feature>
<feature type="compositionally biased region" description="Acidic residues" evidence="5">
    <location>
        <begin position="344"/>
        <end position="354"/>
    </location>
</feature>
<evidence type="ECO:0000256" key="4">
    <source>
        <dbReference type="ARBA" id="ARBA00022912"/>
    </source>
</evidence>
<dbReference type="PROSITE" id="PS50054">
    <property type="entry name" value="TYR_PHOSPHATASE_DUAL"/>
    <property type="match status" value="1"/>
</dbReference>
<evidence type="ECO:0000256" key="5">
    <source>
        <dbReference type="SAM" id="MobiDB-lite"/>
    </source>
</evidence>
<feature type="compositionally biased region" description="Low complexity" evidence="5">
    <location>
        <begin position="61"/>
        <end position="77"/>
    </location>
</feature>
<evidence type="ECO:0000256" key="3">
    <source>
        <dbReference type="ARBA" id="ARBA00022801"/>
    </source>
</evidence>
<dbReference type="InterPro" id="IPR029021">
    <property type="entry name" value="Prot-tyrosine_phosphatase-like"/>
</dbReference>
<dbReference type="InterPro" id="IPR016130">
    <property type="entry name" value="Tyr_Pase_AS"/>
</dbReference>
<dbReference type="EMBL" id="JAACJK010000057">
    <property type="protein sequence ID" value="KAF5336861.1"/>
    <property type="molecule type" value="Genomic_DNA"/>
</dbReference>
<evidence type="ECO:0000259" key="7">
    <source>
        <dbReference type="PROSITE" id="PS50056"/>
    </source>
</evidence>
<evidence type="ECO:0000256" key="1">
    <source>
        <dbReference type="ARBA" id="ARBA00008601"/>
    </source>
</evidence>
<name>A0A8H5C818_9AGAR</name>
<dbReference type="InterPro" id="IPR020422">
    <property type="entry name" value="TYR_PHOSPHATASE_DUAL_dom"/>
</dbReference>
<dbReference type="PROSITE" id="PS00383">
    <property type="entry name" value="TYR_PHOSPHATASE_1"/>
    <property type="match status" value="1"/>
</dbReference>
<feature type="domain" description="Tyrosine-protein phosphatase" evidence="6">
    <location>
        <begin position="130"/>
        <end position="318"/>
    </location>
</feature>
<dbReference type="GO" id="GO:0043409">
    <property type="term" value="P:negative regulation of MAPK cascade"/>
    <property type="evidence" value="ECO:0007669"/>
    <property type="project" value="TreeGrafter"/>
</dbReference>
<dbReference type="GO" id="GO:0017017">
    <property type="term" value="F:MAP kinase tyrosine/serine/threonine phosphatase activity"/>
    <property type="evidence" value="ECO:0007669"/>
    <property type="project" value="TreeGrafter"/>
</dbReference>
<evidence type="ECO:0000313" key="8">
    <source>
        <dbReference type="EMBL" id="KAF5336861.1"/>
    </source>
</evidence>
<sequence>MHRRRGPPGLRIDAPAPTTQIALVVDDDAASSASDATDDSEQPPFSAASRNSSMRNLKRLAISIPSASSSDGSFPPSAKLPPPPTPQLDLKPERQRRPSVVSLPAVSNPVASLLHRKEEDGAEDVPYADGPVQVIPGIWIGSEENARDWKGLIERGIKAILNVAKEVSSPFDTAPRGLRAVSSTPNFRKSQQSDSTYYPPHLPSGRPGMHYLKLQWSHGQQDLVNNGFQAAMSFVDDALSRSEGVLVHCQCGISRSATMVIALVMRAAAERSRHVPPEVWALKGMQGAYSFVKEKSPIVGPNMHLIYQLLDYEKTLRGEPRTPGSGDSFSKDEEWSRLRQAMAESDEEDGPEDVENSAIMQEARYLDKAMEDRIVARKTSSSSIGSGIGMGPAWRSRYGGARKRTGSINSFNTNNSAISEDLLEEDEEEALLGVGGGFDSERPMDGRTAEESSASNSPDDDNDDASDIPPFAPLTAKAFSPVLAPPPSAPAWRTSFQALPPPPATAVRSTFNLPPLPPVKGKRRPLSMSISVLPAVPSSPIVIEQDTTEPSPAPVASSLPAPRPFSVRKRAESTKLAPPPLHLRSSVLRRASQTYDASIAAGLSTPSQTLFVFPPSPTLTTRTPSTMTLTSEAATGPVPFPTISTPRISTFRQKGGRKLSFIGVGSPPTPTVGFSKVDARGMLGSRHDIDTPPRLYACYARTRVSHV</sequence>
<dbReference type="PROSITE" id="PS50056">
    <property type="entry name" value="TYR_PHOSPHATASE_2"/>
    <property type="match status" value="1"/>
</dbReference>
<keyword evidence="9" id="KW-1185">Reference proteome</keyword>
<evidence type="ECO:0000256" key="2">
    <source>
        <dbReference type="ARBA" id="ARBA00013064"/>
    </source>
</evidence>
<reference evidence="8 9" key="1">
    <citation type="journal article" date="2020" name="ISME J.">
        <title>Uncovering the hidden diversity of litter-decomposition mechanisms in mushroom-forming fungi.</title>
        <authorList>
            <person name="Floudas D."/>
            <person name="Bentzer J."/>
            <person name="Ahren D."/>
            <person name="Johansson T."/>
            <person name="Persson P."/>
            <person name="Tunlid A."/>
        </authorList>
    </citation>
    <scope>NUCLEOTIDE SEQUENCE [LARGE SCALE GENOMIC DNA]</scope>
    <source>
        <strain evidence="8 9">CBS 175.51</strain>
    </source>
</reference>
<dbReference type="GO" id="GO:0033550">
    <property type="term" value="F:MAP kinase tyrosine phosphatase activity"/>
    <property type="evidence" value="ECO:0007669"/>
    <property type="project" value="TreeGrafter"/>
</dbReference>
<evidence type="ECO:0000259" key="6">
    <source>
        <dbReference type="PROSITE" id="PS50054"/>
    </source>
</evidence>
<feature type="region of interest" description="Disordered" evidence="5">
    <location>
        <begin position="26"/>
        <end position="102"/>
    </location>
</feature>
<proteinExistence type="inferred from homology"/>
<feature type="region of interest" description="Disordered" evidence="5">
    <location>
        <begin position="176"/>
        <end position="198"/>
    </location>
</feature>
<dbReference type="InterPro" id="IPR000340">
    <property type="entry name" value="Dual-sp_phosphatase_cat-dom"/>
</dbReference>
<dbReference type="PANTHER" id="PTHR10159">
    <property type="entry name" value="DUAL SPECIFICITY PROTEIN PHOSPHATASE"/>
    <property type="match status" value="1"/>
</dbReference>
<comment type="similarity">
    <text evidence="1">Belongs to the protein-tyrosine phosphatase family. Non-receptor class dual specificity subfamily.</text>
</comment>
<organism evidence="8 9">
    <name type="scientific">Ephemerocybe angulata</name>
    <dbReference type="NCBI Taxonomy" id="980116"/>
    <lineage>
        <taxon>Eukaryota</taxon>
        <taxon>Fungi</taxon>
        <taxon>Dikarya</taxon>
        <taxon>Basidiomycota</taxon>
        <taxon>Agaricomycotina</taxon>
        <taxon>Agaricomycetes</taxon>
        <taxon>Agaricomycetidae</taxon>
        <taxon>Agaricales</taxon>
        <taxon>Agaricineae</taxon>
        <taxon>Psathyrellaceae</taxon>
        <taxon>Ephemerocybe</taxon>
    </lineage>
</organism>
<dbReference type="GO" id="GO:0005737">
    <property type="term" value="C:cytoplasm"/>
    <property type="evidence" value="ECO:0007669"/>
    <property type="project" value="TreeGrafter"/>
</dbReference>
<dbReference type="GO" id="GO:0008330">
    <property type="term" value="F:protein tyrosine/threonine phosphatase activity"/>
    <property type="evidence" value="ECO:0007669"/>
    <property type="project" value="TreeGrafter"/>
</dbReference>
<comment type="caution">
    <text evidence="8">The sequence shown here is derived from an EMBL/GenBank/DDBJ whole genome shotgun (WGS) entry which is preliminary data.</text>
</comment>
<keyword evidence="4" id="KW-0904">Protein phosphatase</keyword>
<dbReference type="Gene3D" id="3.90.190.10">
    <property type="entry name" value="Protein tyrosine phosphatase superfamily"/>
    <property type="match status" value="1"/>
</dbReference>
<dbReference type="InterPro" id="IPR000387">
    <property type="entry name" value="Tyr_Pase_dom"/>
</dbReference>